<evidence type="ECO:0000313" key="2">
    <source>
        <dbReference type="EMBL" id="KAG7495930.1"/>
    </source>
</evidence>
<reference evidence="2 3" key="1">
    <citation type="journal article" date="2021" name="Sci. Rep.">
        <title>Chromosome anchoring in Senegalese sole (Solea senegalensis) reveals sex-associated markers and genome rearrangements in flatfish.</title>
        <authorList>
            <person name="Guerrero-Cozar I."/>
            <person name="Gomez-Garrido J."/>
            <person name="Berbel C."/>
            <person name="Martinez-Blanch J.F."/>
            <person name="Alioto T."/>
            <person name="Claros M.G."/>
            <person name="Gagnaire P.A."/>
            <person name="Manchado M."/>
        </authorList>
    </citation>
    <scope>NUCLEOTIDE SEQUENCE [LARGE SCALE GENOMIC DNA]</scope>
    <source>
        <strain evidence="2">Sse05_10M</strain>
    </source>
</reference>
<dbReference type="AlphaFoldDB" id="A0AAV6QV09"/>
<accession>A0AAV6QV09</accession>
<name>A0AAV6QV09_SOLSE</name>
<evidence type="ECO:0000313" key="3">
    <source>
        <dbReference type="Proteomes" id="UP000693946"/>
    </source>
</evidence>
<proteinExistence type="predicted"/>
<evidence type="ECO:0000256" key="1">
    <source>
        <dbReference type="SAM" id="MobiDB-lite"/>
    </source>
</evidence>
<gene>
    <name evidence="2" type="ORF">JOB18_008361</name>
</gene>
<dbReference type="EMBL" id="JAGKHQ010000015">
    <property type="protein sequence ID" value="KAG7495930.1"/>
    <property type="molecule type" value="Genomic_DNA"/>
</dbReference>
<keyword evidence="3" id="KW-1185">Reference proteome</keyword>
<protein>
    <submittedName>
        <fullName evidence="2">Uncharacterized protein</fullName>
    </submittedName>
</protein>
<sequence>MSKILQKCYNMLSKICQKCPCSDSSDVFLVQDLVRISSKTGSSSMKLKIIPKVKKEREKLHKQKSNSSLSGTWEVKGGVGEADSSGN</sequence>
<dbReference type="Proteomes" id="UP000693946">
    <property type="component" value="Linkage Group LG3"/>
</dbReference>
<comment type="caution">
    <text evidence="2">The sequence shown here is derived from an EMBL/GenBank/DDBJ whole genome shotgun (WGS) entry which is preliminary data.</text>
</comment>
<organism evidence="2 3">
    <name type="scientific">Solea senegalensis</name>
    <name type="common">Senegalese sole</name>
    <dbReference type="NCBI Taxonomy" id="28829"/>
    <lineage>
        <taxon>Eukaryota</taxon>
        <taxon>Metazoa</taxon>
        <taxon>Chordata</taxon>
        <taxon>Craniata</taxon>
        <taxon>Vertebrata</taxon>
        <taxon>Euteleostomi</taxon>
        <taxon>Actinopterygii</taxon>
        <taxon>Neopterygii</taxon>
        <taxon>Teleostei</taxon>
        <taxon>Neoteleostei</taxon>
        <taxon>Acanthomorphata</taxon>
        <taxon>Carangaria</taxon>
        <taxon>Pleuronectiformes</taxon>
        <taxon>Pleuronectoidei</taxon>
        <taxon>Soleidae</taxon>
        <taxon>Solea</taxon>
    </lineage>
</organism>
<feature type="region of interest" description="Disordered" evidence="1">
    <location>
        <begin position="58"/>
        <end position="87"/>
    </location>
</feature>